<proteinExistence type="predicted"/>
<reference evidence="1" key="1">
    <citation type="journal article" date="2021" name="Front. Microbiol.">
        <title>Comprehensive Comparative Genomics and Phenotyping of Methylobacterium Species.</title>
        <authorList>
            <person name="Alessa O."/>
            <person name="Ogura Y."/>
            <person name="Fujitani Y."/>
            <person name="Takami H."/>
            <person name="Hayashi T."/>
            <person name="Sahin N."/>
            <person name="Tani A."/>
        </authorList>
    </citation>
    <scope>NUCLEOTIDE SEQUENCE</scope>
    <source>
        <strain evidence="1">KCTC 52305</strain>
    </source>
</reference>
<evidence type="ECO:0000313" key="2">
    <source>
        <dbReference type="Proteomes" id="UP001055167"/>
    </source>
</evidence>
<accession>A0ABQ4R7J1</accession>
<name>A0ABQ4R7J1_9HYPH</name>
<gene>
    <name evidence="1" type="ORF">OPKNFCMD_6405</name>
</gene>
<organism evidence="1 2">
    <name type="scientific">Methylobacterium crusticola</name>
    <dbReference type="NCBI Taxonomy" id="1697972"/>
    <lineage>
        <taxon>Bacteria</taxon>
        <taxon>Pseudomonadati</taxon>
        <taxon>Pseudomonadota</taxon>
        <taxon>Alphaproteobacteria</taxon>
        <taxon>Hyphomicrobiales</taxon>
        <taxon>Methylobacteriaceae</taxon>
        <taxon>Methylobacterium</taxon>
    </lineage>
</organism>
<dbReference type="RefSeq" id="WP_238314284.1">
    <property type="nucleotide sequence ID" value="NZ_BPQH01000033.1"/>
</dbReference>
<dbReference type="EMBL" id="BPQH01000033">
    <property type="protein sequence ID" value="GJD53628.1"/>
    <property type="molecule type" value="Genomic_DNA"/>
</dbReference>
<sequence>MRGCPIPHRPRPAFPRAPAPASAAVAAEATAARPPACLPARAEGWPARGALRRSVFLALPLIAACAQQGDFGRPAPTAWNSLIDAAGTLAARERGEPASFFPLTDDERILRDRAWRYLMPARERNLFEAALDNLTRARVLPPGWRPADPTAYFDAIMAPPFRSPVSRYRRLSDDVVADGRLVPAFAETAARVVRADLTRLQSLPFITTLDDRDVRSAAMRVAENRCLIAWVRLETGARSASYRFALEHLLIAVPGEEAVPAERALAFLDARRLLLDPLLPPDAAARCGLVPLGPAEAILVTKG</sequence>
<keyword evidence="2" id="KW-1185">Reference proteome</keyword>
<comment type="caution">
    <text evidence="1">The sequence shown here is derived from an EMBL/GenBank/DDBJ whole genome shotgun (WGS) entry which is preliminary data.</text>
</comment>
<reference evidence="1" key="2">
    <citation type="submission" date="2021-08" db="EMBL/GenBank/DDBJ databases">
        <authorList>
            <person name="Tani A."/>
            <person name="Ola A."/>
            <person name="Ogura Y."/>
            <person name="Katsura K."/>
            <person name="Hayashi T."/>
        </authorList>
    </citation>
    <scope>NUCLEOTIDE SEQUENCE</scope>
    <source>
        <strain evidence="1">KCTC 52305</strain>
    </source>
</reference>
<protein>
    <submittedName>
        <fullName evidence="1">Uncharacterized protein</fullName>
    </submittedName>
</protein>
<dbReference type="Proteomes" id="UP001055167">
    <property type="component" value="Unassembled WGS sequence"/>
</dbReference>
<evidence type="ECO:0000313" key="1">
    <source>
        <dbReference type="EMBL" id="GJD53628.1"/>
    </source>
</evidence>